<organism evidence="1 2">
    <name type="scientific">Intoshia linei</name>
    <dbReference type="NCBI Taxonomy" id="1819745"/>
    <lineage>
        <taxon>Eukaryota</taxon>
        <taxon>Metazoa</taxon>
        <taxon>Spiralia</taxon>
        <taxon>Lophotrochozoa</taxon>
        <taxon>Mesozoa</taxon>
        <taxon>Orthonectida</taxon>
        <taxon>Rhopaluridae</taxon>
        <taxon>Intoshia</taxon>
    </lineage>
</organism>
<comment type="caution">
    <text evidence="1">The sequence shown here is derived from an EMBL/GenBank/DDBJ whole genome shotgun (WGS) entry which is preliminary data.</text>
</comment>
<dbReference type="EMBL" id="LWCA01000193">
    <property type="protein sequence ID" value="OAF70047.1"/>
    <property type="molecule type" value="Genomic_DNA"/>
</dbReference>
<accession>A0A177B6X6</accession>
<name>A0A177B6X6_9BILA</name>
<protein>
    <recommendedName>
        <fullName evidence="3">Origin recognition complex subunit 3</fullName>
    </recommendedName>
</protein>
<dbReference type="Proteomes" id="UP000078046">
    <property type="component" value="Unassembled WGS sequence"/>
</dbReference>
<evidence type="ECO:0000313" key="2">
    <source>
        <dbReference type="Proteomes" id="UP000078046"/>
    </source>
</evidence>
<evidence type="ECO:0008006" key="3">
    <source>
        <dbReference type="Google" id="ProtNLM"/>
    </source>
</evidence>
<sequence length="602" mass="71717">MDDIQLNDYVYCIPKKKINKKKIIFDHSNTMEIWNYIDVIINQSSRDIRNNLIEWITSRLKHEEKIEFHCLDVSLVILGHFVELLQNVKYIVKHFENSQKCHVIHLDEHIQEMKTCVSFFFKYFMELVFFTYYSIDYISGRWEQGRGQATVSQVNIHSKEKKYNFNKTKKYVFSDISNLIQEYDEIWSNTSSESYINEVFLVILHYDRNIPNCIKKFMKIISENNLAFKFHFVFFINGYDTDFYFDRYLSKHLNLDIYNGIDMNVQSIFHEIILHFAVNFKFFIDFPILKKIEFTLTNVCHSFEYLGSVLKFIVLDHNSNYPKYHNQSLDELDSLPFKGLLSFRSLSNVIRFIENLNDSREIINLLENSKHFFKYLENNMNILLKMKLEWPTAICLMKELTSFYVTTENPILNNLHTMADVIKFVCQTDLTKTVEYTAVMKFLSESDPVKFIEIMKSFTSKMPNIENDLSESFKLISQLKRLTEKNTPKSQSIVYAAIDSFYKNVKFNYKDIPMHECFFYVDIKAVDGHFHKDIGASLIKIYQNLNHLFKVQNTKIDEKLKMYSKDLSFIYNNIKMCGARFKTRDLYEAFKETRTNSEKDSK</sequence>
<keyword evidence="2" id="KW-1185">Reference proteome</keyword>
<dbReference type="AlphaFoldDB" id="A0A177B6X6"/>
<proteinExistence type="predicted"/>
<gene>
    <name evidence="1" type="ORF">A3Q56_02184</name>
</gene>
<evidence type="ECO:0000313" key="1">
    <source>
        <dbReference type="EMBL" id="OAF70047.1"/>
    </source>
</evidence>
<reference evidence="1 2" key="1">
    <citation type="submission" date="2016-04" db="EMBL/GenBank/DDBJ databases">
        <title>The genome of Intoshia linei affirms orthonectids as highly simplified spiralians.</title>
        <authorList>
            <person name="Mikhailov K.V."/>
            <person name="Slusarev G.S."/>
            <person name="Nikitin M.A."/>
            <person name="Logacheva M.D."/>
            <person name="Penin A."/>
            <person name="Aleoshin V."/>
            <person name="Panchin Y.V."/>
        </authorList>
    </citation>
    <scope>NUCLEOTIDE SEQUENCE [LARGE SCALE GENOMIC DNA]</scope>
    <source>
        <strain evidence="1">Intl2013</strain>
        <tissue evidence="1">Whole animal</tissue>
    </source>
</reference>